<dbReference type="NCBIfam" id="NF041925">
    <property type="entry name" value="QatC"/>
    <property type="match status" value="1"/>
</dbReference>
<dbReference type="InterPro" id="IPR014729">
    <property type="entry name" value="Rossmann-like_a/b/a_fold"/>
</dbReference>
<dbReference type="Gene3D" id="3.40.50.620">
    <property type="entry name" value="HUPs"/>
    <property type="match status" value="1"/>
</dbReference>
<sequence length="438" mass="48691">MTKCILHFQTEEISPTVTIADNSRIVRLYGTCHNIDKAGYIGKTLPDRVERLGAPTSTTAFDFLTISMAVTAADTFFRREDVSDNGWARDFDLHVPVVQPDKWTAARPLLQRILNFLTGDHWQFTFLQNGPPKPNAIGGRLRKKSNLLSVDSVCLYSGGLDSWLGAKNLIANGNNPILVSHSYPQDSQRQNYLYDRLGQPLQRFAFNASPRQSGSSNDTTMRGRSFNFLAMAAVCADAVAELNGLGNVPLYIPENGFIALNAPLTPRRIGSHSTRTAHPNYLSQMQELFSRVGIKAIIENPFWTMTKGEMMVAASLSASDQRYASQTVSCGKWKRKSEQCGRCIPCLIRRASFLKAGIADNTPYTYSIPQNFAEYDGTKKDDLMAVVRAAQPKSKKQRLKNALKSGPLPIDVAERDQWLAVYERGLKELGDFLKSQGI</sequence>
<evidence type="ECO:0000313" key="2">
    <source>
        <dbReference type="EMBL" id="SFJ20317.1"/>
    </source>
</evidence>
<evidence type="ECO:0000313" key="3">
    <source>
        <dbReference type="Proteomes" id="UP000199630"/>
    </source>
</evidence>
<reference evidence="3" key="1">
    <citation type="submission" date="2016-10" db="EMBL/GenBank/DDBJ databases">
        <authorList>
            <person name="Varghese N."/>
            <person name="Submissions S."/>
        </authorList>
    </citation>
    <scope>NUCLEOTIDE SEQUENCE [LARGE SCALE GENOMIC DNA]</scope>
    <source>
        <strain evidence="3">DSM 26471</strain>
    </source>
</reference>
<organism evidence="2 3">
    <name type="scientific">Celeribacter neptunius</name>
    <dbReference type="NCBI Taxonomy" id="588602"/>
    <lineage>
        <taxon>Bacteria</taxon>
        <taxon>Pseudomonadati</taxon>
        <taxon>Pseudomonadota</taxon>
        <taxon>Alphaproteobacteria</taxon>
        <taxon>Rhodobacterales</taxon>
        <taxon>Roseobacteraceae</taxon>
        <taxon>Celeribacter</taxon>
    </lineage>
</organism>
<dbReference type="SUPFAM" id="SSF52402">
    <property type="entry name" value="Adenine nucleotide alpha hydrolases-like"/>
    <property type="match status" value="1"/>
</dbReference>
<dbReference type="STRING" id="588602.SAMN04487991_1663"/>
<keyword evidence="1" id="KW-0671">Queuosine biosynthesis</keyword>
<proteinExistence type="predicted"/>
<protein>
    <submittedName>
        <fullName evidence="2">7-cyano-7-deazaguanine synthase (Queuosine biosynthesis)</fullName>
    </submittedName>
</protein>
<dbReference type="InterPro" id="IPR018317">
    <property type="entry name" value="QueC"/>
</dbReference>
<dbReference type="Pfam" id="PF06508">
    <property type="entry name" value="QueC"/>
    <property type="match status" value="1"/>
</dbReference>
<dbReference type="EMBL" id="FORH01000002">
    <property type="protein sequence ID" value="SFJ20317.1"/>
    <property type="molecule type" value="Genomic_DNA"/>
</dbReference>
<dbReference type="AlphaFoldDB" id="A0A1I3PG40"/>
<gene>
    <name evidence="2" type="ORF">SAMN04487991_1663</name>
</gene>
<accession>A0A1I3PG40</accession>
<dbReference type="Proteomes" id="UP000199630">
    <property type="component" value="Unassembled WGS sequence"/>
</dbReference>
<keyword evidence="3" id="KW-1185">Reference proteome</keyword>
<evidence type="ECO:0000256" key="1">
    <source>
        <dbReference type="ARBA" id="ARBA00022785"/>
    </source>
</evidence>
<dbReference type="GO" id="GO:0008616">
    <property type="term" value="P:tRNA queuosine(34) biosynthetic process"/>
    <property type="evidence" value="ECO:0007669"/>
    <property type="project" value="UniProtKB-KW"/>
</dbReference>
<dbReference type="InterPro" id="IPR049676">
    <property type="entry name" value="QatC"/>
</dbReference>
<name>A0A1I3PG40_9RHOB</name>